<sequence length="65" mass="7703">MNKKKIKAILEKVYKKDQISSVFLGRRHISTQKIKQLREIAPNIPTEAWLDIRGWLEAQENKDKK</sequence>
<dbReference type="Proteomes" id="UP000052245">
    <property type="component" value="Unassembled WGS sequence"/>
</dbReference>
<comment type="caution">
    <text evidence="1">The sequence shown here is derived from an EMBL/GenBank/DDBJ whole genome shotgun (WGS) entry which is preliminary data.</text>
</comment>
<evidence type="ECO:0000313" key="1">
    <source>
        <dbReference type="EMBL" id="CUU67843.1"/>
    </source>
</evidence>
<dbReference type="AlphaFoldDB" id="A0A9W5AIR7"/>
<gene>
    <name evidence="1" type="ORF">ERS739223_00002</name>
</gene>
<reference evidence="1 2" key="1">
    <citation type="submission" date="2015-11" db="EMBL/GenBank/DDBJ databases">
        <authorList>
            <consortium name="Pathogen Informatics"/>
        </authorList>
    </citation>
    <scope>NUCLEOTIDE SEQUENCE [LARGE SCALE GENOMIC DNA]</scope>
    <source>
        <strain evidence="1 2">007A-0283</strain>
    </source>
</reference>
<accession>A0A9W5AIR7</accession>
<proteinExistence type="predicted"/>
<protein>
    <submittedName>
        <fullName evidence="1">Uncharacterized protein</fullName>
    </submittedName>
</protein>
<evidence type="ECO:0000313" key="2">
    <source>
        <dbReference type="Proteomes" id="UP000052245"/>
    </source>
</evidence>
<dbReference type="EMBL" id="FAVC01000001">
    <property type="protein sequence ID" value="CUU67843.1"/>
    <property type="molecule type" value="Genomic_DNA"/>
</dbReference>
<dbReference type="RefSeq" id="WP_059442918.1">
    <property type="nucleotide sequence ID" value="NZ_FAVC01000001.1"/>
</dbReference>
<name>A0A9W5AIR7_CAMHY</name>
<organism evidence="1 2">
    <name type="scientific">Campylobacter hyointestinalis subsp. hyointestinalis</name>
    <dbReference type="NCBI Taxonomy" id="91352"/>
    <lineage>
        <taxon>Bacteria</taxon>
        <taxon>Pseudomonadati</taxon>
        <taxon>Campylobacterota</taxon>
        <taxon>Epsilonproteobacteria</taxon>
        <taxon>Campylobacterales</taxon>
        <taxon>Campylobacteraceae</taxon>
        <taxon>Campylobacter</taxon>
    </lineage>
</organism>